<dbReference type="Gene3D" id="6.10.250.690">
    <property type="match status" value="1"/>
</dbReference>
<dbReference type="InterPro" id="IPR001789">
    <property type="entry name" value="Sig_transdc_resp-reg_receiver"/>
</dbReference>
<dbReference type="CDD" id="cd17574">
    <property type="entry name" value="REC_OmpR"/>
    <property type="match status" value="1"/>
</dbReference>
<accession>A0A9D1NA66</accession>
<evidence type="ECO:0000256" key="6">
    <source>
        <dbReference type="ARBA" id="ARBA00023163"/>
    </source>
</evidence>
<dbReference type="PROSITE" id="PS50110">
    <property type="entry name" value="RESPONSE_REGULATORY"/>
    <property type="match status" value="1"/>
</dbReference>
<dbReference type="InterPro" id="IPR039420">
    <property type="entry name" value="WalR-like"/>
</dbReference>
<dbReference type="GO" id="GO:0005829">
    <property type="term" value="C:cytosol"/>
    <property type="evidence" value="ECO:0007669"/>
    <property type="project" value="TreeGrafter"/>
</dbReference>
<reference evidence="12" key="2">
    <citation type="journal article" date="2021" name="PeerJ">
        <title>Extensive microbial diversity within the chicken gut microbiome revealed by metagenomics and culture.</title>
        <authorList>
            <person name="Gilroy R."/>
            <person name="Ravi A."/>
            <person name="Getino M."/>
            <person name="Pursley I."/>
            <person name="Horton D.L."/>
            <person name="Alikhan N.F."/>
            <person name="Baker D."/>
            <person name="Gharbi K."/>
            <person name="Hall N."/>
            <person name="Watson M."/>
            <person name="Adriaenssens E.M."/>
            <person name="Foster-Nyarko E."/>
            <person name="Jarju S."/>
            <person name="Secka A."/>
            <person name="Antonio M."/>
            <person name="Oren A."/>
            <person name="Chaudhuri R.R."/>
            <person name="La Ragione R."/>
            <person name="Hildebrand F."/>
            <person name="Pallen M.J."/>
        </authorList>
    </citation>
    <scope>NUCLEOTIDE SEQUENCE</scope>
    <source>
        <strain evidence="12">10406</strain>
    </source>
</reference>
<evidence type="ECO:0000313" key="13">
    <source>
        <dbReference type="Proteomes" id="UP000886857"/>
    </source>
</evidence>
<dbReference type="AlphaFoldDB" id="A0A9D1NA66"/>
<dbReference type="GO" id="GO:0000976">
    <property type="term" value="F:transcription cis-regulatory region binding"/>
    <property type="evidence" value="ECO:0007669"/>
    <property type="project" value="TreeGrafter"/>
</dbReference>
<sequence length="224" mass="25758">MRKILIAEDNTELSDMMRNYLIKAGHSVYQAFNGAQALEYARSMQPDLVLLDIMMPVVDGYEVCAELRRSMSIPVIVVSAIVGEDEKLRMFELGADDYITKPFSFKEMVGRVNAQLRRYYEFNTKDKAEREYGDLSVSSTRHEVKVKDEIVPLTAKEFALLDVLTRHPNQLFGKRQLIDLVWGYDDYIDENTVAVTVARLRDKLGKYGINNVVTVWGLGYKWQD</sequence>
<dbReference type="GO" id="GO:0032993">
    <property type="term" value="C:protein-DNA complex"/>
    <property type="evidence" value="ECO:0007669"/>
    <property type="project" value="TreeGrafter"/>
</dbReference>
<dbReference type="PANTHER" id="PTHR48111">
    <property type="entry name" value="REGULATOR OF RPOS"/>
    <property type="match status" value="1"/>
</dbReference>
<evidence type="ECO:0000256" key="8">
    <source>
        <dbReference type="PROSITE-ProRule" id="PRU00169"/>
    </source>
</evidence>
<dbReference type="EMBL" id="DVOE01000088">
    <property type="protein sequence ID" value="HIU99367.1"/>
    <property type="molecule type" value="Genomic_DNA"/>
</dbReference>
<evidence type="ECO:0000313" key="12">
    <source>
        <dbReference type="EMBL" id="HIU99367.1"/>
    </source>
</evidence>
<dbReference type="Pfam" id="PF00486">
    <property type="entry name" value="Trans_reg_C"/>
    <property type="match status" value="1"/>
</dbReference>
<dbReference type="InterPro" id="IPR036388">
    <property type="entry name" value="WH-like_DNA-bd_sf"/>
</dbReference>
<dbReference type="SMART" id="SM00448">
    <property type="entry name" value="REC"/>
    <property type="match status" value="1"/>
</dbReference>
<evidence type="ECO:0000256" key="1">
    <source>
        <dbReference type="ARBA" id="ARBA00018672"/>
    </source>
</evidence>
<name>A0A9D1NA66_9FIRM</name>
<dbReference type="PROSITE" id="PS51755">
    <property type="entry name" value="OMPR_PHOB"/>
    <property type="match status" value="1"/>
</dbReference>
<evidence type="ECO:0000256" key="5">
    <source>
        <dbReference type="ARBA" id="ARBA00023125"/>
    </source>
</evidence>
<feature type="DNA-binding region" description="OmpR/PhoB-type" evidence="9">
    <location>
        <begin position="127"/>
        <end position="224"/>
    </location>
</feature>
<dbReference type="GO" id="GO:0000156">
    <property type="term" value="F:phosphorelay response regulator activity"/>
    <property type="evidence" value="ECO:0007669"/>
    <property type="project" value="TreeGrafter"/>
</dbReference>
<evidence type="ECO:0000259" key="11">
    <source>
        <dbReference type="PROSITE" id="PS51755"/>
    </source>
</evidence>
<dbReference type="PANTHER" id="PTHR48111:SF2">
    <property type="entry name" value="RESPONSE REGULATOR SAER"/>
    <property type="match status" value="1"/>
</dbReference>
<keyword evidence="2 8" id="KW-0597">Phosphoprotein</keyword>
<organism evidence="12 13">
    <name type="scientific">Candidatus Limadaptatus stercoripullorum</name>
    <dbReference type="NCBI Taxonomy" id="2840846"/>
    <lineage>
        <taxon>Bacteria</taxon>
        <taxon>Bacillati</taxon>
        <taxon>Bacillota</taxon>
        <taxon>Clostridia</taxon>
        <taxon>Eubacteriales</taxon>
        <taxon>Candidatus Limadaptatus</taxon>
    </lineage>
</organism>
<dbReference type="SMART" id="SM00862">
    <property type="entry name" value="Trans_reg_C"/>
    <property type="match status" value="1"/>
</dbReference>
<dbReference type="SUPFAM" id="SSF52172">
    <property type="entry name" value="CheY-like"/>
    <property type="match status" value="1"/>
</dbReference>
<feature type="domain" description="Response regulatory" evidence="10">
    <location>
        <begin position="3"/>
        <end position="116"/>
    </location>
</feature>
<dbReference type="Gene3D" id="1.10.10.10">
    <property type="entry name" value="Winged helix-like DNA-binding domain superfamily/Winged helix DNA-binding domain"/>
    <property type="match status" value="1"/>
</dbReference>
<keyword evidence="5 9" id="KW-0238">DNA-binding</keyword>
<keyword evidence="3" id="KW-0902">Two-component regulatory system</keyword>
<evidence type="ECO:0000259" key="10">
    <source>
        <dbReference type="PROSITE" id="PS50110"/>
    </source>
</evidence>
<dbReference type="GO" id="GO:0006355">
    <property type="term" value="P:regulation of DNA-templated transcription"/>
    <property type="evidence" value="ECO:0007669"/>
    <property type="project" value="InterPro"/>
</dbReference>
<comment type="caution">
    <text evidence="12">The sequence shown here is derived from an EMBL/GenBank/DDBJ whole genome shotgun (WGS) entry which is preliminary data.</text>
</comment>
<dbReference type="Proteomes" id="UP000886857">
    <property type="component" value="Unassembled WGS sequence"/>
</dbReference>
<evidence type="ECO:0000256" key="9">
    <source>
        <dbReference type="PROSITE-ProRule" id="PRU01091"/>
    </source>
</evidence>
<comment type="function">
    <text evidence="7">May play the central regulatory role in sporulation. It may be an element of the effector pathway responsible for the activation of sporulation genes in response to nutritional stress. Spo0A may act in concert with spo0H (a sigma factor) to control the expression of some genes that are critical to the sporulation process.</text>
</comment>
<evidence type="ECO:0000256" key="3">
    <source>
        <dbReference type="ARBA" id="ARBA00023012"/>
    </source>
</evidence>
<feature type="modified residue" description="4-aspartylphosphate" evidence="8">
    <location>
        <position position="52"/>
    </location>
</feature>
<proteinExistence type="predicted"/>
<evidence type="ECO:0000256" key="2">
    <source>
        <dbReference type="ARBA" id="ARBA00022553"/>
    </source>
</evidence>
<dbReference type="InterPro" id="IPR011006">
    <property type="entry name" value="CheY-like_superfamily"/>
</dbReference>
<evidence type="ECO:0000256" key="4">
    <source>
        <dbReference type="ARBA" id="ARBA00023015"/>
    </source>
</evidence>
<protein>
    <recommendedName>
        <fullName evidence="1">Stage 0 sporulation protein A homolog</fullName>
    </recommendedName>
</protein>
<dbReference type="FunFam" id="3.40.50.2300:FF:000001">
    <property type="entry name" value="DNA-binding response regulator PhoB"/>
    <property type="match status" value="1"/>
</dbReference>
<reference evidence="12" key="1">
    <citation type="submission" date="2020-10" db="EMBL/GenBank/DDBJ databases">
        <authorList>
            <person name="Gilroy R."/>
        </authorList>
    </citation>
    <scope>NUCLEOTIDE SEQUENCE</scope>
    <source>
        <strain evidence="12">10406</strain>
    </source>
</reference>
<feature type="domain" description="OmpR/PhoB-type" evidence="11">
    <location>
        <begin position="127"/>
        <end position="224"/>
    </location>
</feature>
<evidence type="ECO:0000256" key="7">
    <source>
        <dbReference type="ARBA" id="ARBA00024867"/>
    </source>
</evidence>
<dbReference type="Gene3D" id="3.40.50.2300">
    <property type="match status" value="1"/>
</dbReference>
<gene>
    <name evidence="12" type="ORF">IAC73_05955</name>
</gene>
<dbReference type="InterPro" id="IPR001867">
    <property type="entry name" value="OmpR/PhoB-type_DNA-bd"/>
</dbReference>
<dbReference type="Pfam" id="PF00072">
    <property type="entry name" value="Response_reg"/>
    <property type="match status" value="1"/>
</dbReference>
<keyword evidence="4" id="KW-0805">Transcription regulation</keyword>
<dbReference type="CDD" id="cd00383">
    <property type="entry name" value="trans_reg_C"/>
    <property type="match status" value="1"/>
</dbReference>
<keyword evidence="6" id="KW-0804">Transcription</keyword>